<keyword evidence="15" id="KW-0961">Cell wall biogenesis/degradation</keyword>
<evidence type="ECO:0000256" key="13">
    <source>
        <dbReference type="ARBA" id="ARBA00023002"/>
    </source>
</evidence>
<comment type="catalytic activity">
    <reaction evidence="16">
        <text>UDP-N-acetyl-alpha-D-muramate + NADP(+) = UDP-N-acetyl-3-O-(1-carboxyvinyl)-alpha-D-glucosamine + NADPH + H(+)</text>
        <dbReference type="Rhea" id="RHEA:12248"/>
        <dbReference type="ChEBI" id="CHEBI:15378"/>
        <dbReference type="ChEBI" id="CHEBI:57783"/>
        <dbReference type="ChEBI" id="CHEBI:58349"/>
        <dbReference type="ChEBI" id="CHEBI:68483"/>
        <dbReference type="ChEBI" id="CHEBI:70757"/>
        <dbReference type="EC" id="1.3.1.98"/>
    </reaction>
</comment>
<dbReference type="GO" id="GO:0008360">
    <property type="term" value="P:regulation of cell shape"/>
    <property type="evidence" value="ECO:0007669"/>
    <property type="project" value="UniProtKB-KW"/>
</dbReference>
<sequence>HTSWHVGGPAEIFFTPEGRADLAAFLRSLPAEVPLFWLGLGSNLLVRDGGIRGVVISTQGMLDRLERRGETSVYGECGVACARIARQCIKWSLGPAAFFAGIPGTLGGALAMNAGAFGEETWPHVIEVETLDRRGREHRRPAAEYRVGYRQVDPPAPEEGFLAATLRFETAPAGSETAVRELLERRRATQPIGEWSCGSVFTNPPGDHAARLIEASGLKGAAVGGASVSSKHA</sequence>
<dbReference type="InterPro" id="IPR016169">
    <property type="entry name" value="FAD-bd_PCMH_sub2"/>
</dbReference>
<protein>
    <recommendedName>
        <fullName evidence="5">UDP-N-acetylmuramate dehydrogenase</fullName>
        <ecNumber evidence="5">1.3.1.98</ecNumber>
    </recommendedName>
</protein>
<comment type="subcellular location">
    <subcellularLocation>
        <location evidence="3">Cytoplasm</location>
    </subcellularLocation>
</comment>
<evidence type="ECO:0000256" key="11">
    <source>
        <dbReference type="ARBA" id="ARBA00022960"/>
    </source>
</evidence>
<evidence type="ECO:0000256" key="5">
    <source>
        <dbReference type="ARBA" id="ARBA00012518"/>
    </source>
</evidence>
<name>T1B977_9ZZZZ</name>
<keyword evidence="8" id="KW-0285">Flavoprotein</keyword>
<reference evidence="18" key="1">
    <citation type="submission" date="2013-08" db="EMBL/GenBank/DDBJ databases">
        <authorList>
            <person name="Mendez C."/>
            <person name="Richter M."/>
            <person name="Ferrer M."/>
            <person name="Sanchez J."/>
        </authorList>
    </citation>
    <scope>NUCLEOTIDE SEQUENCE</scope>
</reference>
<dbReference type="PROSITE" id="PS51387">
    <property type="entry name" value="FAD_PCMH"/>
    <property type="match status" value="1"/>
</dbReference>
<dbReference type="HAMAP" id="MF_00037">
    <property type="entry name" value="MurB"/>
    <property type="match status" value="1"/>
</dbReference>
<evidence type="ECO:0000256" key="4">
    <source>
        <dbReference type="ARBA" id="ARBA00004752"/>
    </source>
</evidence>
<evidence type="ECO:0000256" key="7">
    <source>
        <dbReference type="ARBA" id="ARBA00022618"/>
    </source>
</evidence>
<keyword evidence="11" id="KW-0133">Cell shape</keyword>
<keyword evidence="13" id="KW-0560">Oxidoreductase</keyword>
<proteinExistence type="inferred from homology"/>
<dbReference type="GO" id="GO:0005829">
    <property type="term" value="C:cytosol"/>
    <property type="evidence" value="ECO:0007669"/>
    <property type="project" value="TreeGrafter"/>
</dbReference>
<dbReference type="Pfam" id="PF01565">
    <property type="entry name" value="FAD_binding_4"/>
    <property type="match status" value="1"/>
</dbReference>
<dbReference type="InterPro" id="IPR003170">
    <property type="entry name" value="MurB"/>
</dbReference>
<dbReference type="GO" id="GO:0008762">
    <property type="term" value="F:UDP-N-acetylmuramate dehydrogenase activity"/>
    <property type="evidence" value="ECO:0007669"/>
    <property type="project" value="UniProtKB-EC"/>
</dbReference>
<evidence type="ECO:0000256" key="15">
    <source>
        <dbReference type="ARBA" id="ARBA00023316"/>
    </source>
</evidence>
<dbReference type="GO" id="GO:0071555">
    <property type="term" value="P:cell wall organization"/>
    <property type="evidence" value="ECO:0007669"/>
    <property type="project" value="UniProtKB-KW"/>
</dbReference>
<keyword evidence="12" id="KW-0573">Peptidoglycan synthesis</keyword>
<comment type="pathway">
    <text evidence="4">Cell wall biogenesis; peptidoglycan biosynthesis.</text>
</comment>
<dbReference type="InterPro" id="IPR036318">
    <property type="entry name" value="FAD-bd_PCMH-like_sf"/>
</dbReference>
<evidence type="ECO:0000313" key="18">
    <source>
        <dbReference type="EMBL" id="EQD66452.1"/>
    </source>
</evidence>
<dbReference type="SUPFAM" id="SSF56176">
    <property type="entry name" value="FAD-binding/transporter-associated domain-like"/>
    <property type="match status" value="1"/>
</dbReference>
<evidence type="ECO:0000256" key="10">
    <source>
        <dbReference type="ARBA" id="ARBA00022857"/>
    </source>
</evidence>
<gene>
    <name evidence="18" type="ORF">B1A_08142</name>
</gene>
<dbReference type="Gene3D" id="3.30.43.10">
    <property type="entry name" value="Uridine Diphospho-n-acetylenolpyruvylglucosamine Reductase, domain 2"/>
    <property type="match status" value="1"/>
</dbReference>
<comment type="function">
    <text evidence="2">Cell wall formation.</text>
</comment>
<evidence type="ECO:0000256" key="6">
    <source>
        <dbReference type="ARBA" id="ARBA00022490"/>
    </source>
</evidence>
<comment type="caution">
    <text evidence="18">The sequence shown here is derived from an EMBL/GenBank/DDBJ whole genome shotgun (WGS) entry which is preliminary data.</text>
</comment>
<dbReference type="InterPro" id="IPR011601">
    <property type="entry name" value="MurB_C"/>
</dbReference>
<evidence type="ECO:0000256" key="16">
    <source>
        <dbReference type="ARBA" id="ARBA00048914"/>
    </source>
</evidence>
<comment type="cofactor">
    <cofactor evidence="1">
        <name>FAD</name>
        <dbReference type="ChEBI" id="CHEBI:57692"/>
    </cofactor>
</comment>
<dbReference type="GO" id="GO:0051301">
    <property type="term" value="P:cell division"/>
    <property type="evidence" value="ECO:0007669"/>
    <property type="project" value="UniProtKB-KW"/>
</dbReference>
<dbReference type="EMBL" id="AUZX01005827">
    <property type="protein sequence ID" value="EQD66452.1"/>
    <property type="molecule type" value="Genomic_DNA"/>
</dbReference>
<evidence type="ECO:0000256" key="9">
    <source>
        <dbReference type="ARBA" id="ARBA00022827"/>
    </source>
</evidence>
<organism evidence="18">
    <name type="scientific">mine drainage metagenome</name>
    <dbReference type="NCBI Taxonomy" id="410659"/>
    <lineage>
        <taxon>unclassified sequences</taxon>
        <taxon>metagenomes</taxon>
        <taxon>ecological metagenomes</taxon>
    </lineage>
</organism>
<dbReference type="InterPro" id="IPR016167">
    <property type="entry name" value="FAD-bd_PCMH_sub1"/>
</dbReference>
<dbReference type="GO" id="GO:0071949">
    <property type="term" value="F:FAD binding"/>
    <property type="evidence" value="ECO:0007669"/>
    <property type="project" value="InterPro"/>
</dbReference>
<dbReference type="Pfam" id="PF02873">
    <property type="entry name" value="MurB_C"/>
    <property type="match status" value="1"/>
</dbReference>
<evidence type="ECO:0000256" key="8">
    <source>
        <dbReference type="ARBA" id="ARBA00022630"/>
    </source>
</evidence>
<evidence type="ECO:0000256" key="2">
    <source>
        <dbReference type="ARBA" id="ARBA00003921"/>
    </source>
</evidence>
<dbReference type="InterPro" id="IPR036635">
    <property type="entry name" value="MurB_C_sf"/>
</dbReference>
<dbReference type="PANTHER" id="PTHR21071">
    <property type="entry name" value="UDP-N-ACETYLENOLPYRUVOYLGLUCOSAMINE REDUCTASE"/>
    <property type="match status" value="1"/>
</dbReference>
<dbReference type="Gene3D" id="3.90.78.10">
    <property type="entry name" value="UDP-N-acetylenolpyruvoylglucosamine reductase, C-terminal domain"/>
    <property type="match status" value="1"/>
</dbReference>
<keyword evidence="10" id="KW-0521">NADP</keyword>
<feature type="non-terminal residue" evidence="18">
    <location>
        <position position="1"/>
    </location>
</feature>
<keyword evidence="7" id="KW-0132">Cell division</keyword>
<accession>T1B977</accession>
<keyword evidence="6" id="KW-0963">Cytoplasm</keyword>
<dbReference type="SUPFAM" id="SSF56194">
    <property type="entry name" value="Uridine diphospho-N-Acetylenolpyruvylglucosamine reductase, MurB, C-terminal domain"/>
    <property type="match status" value="1"/>
</dbReference>
<evidence type="ECO:0000259" key="17">
    <source>
        <dbReference type="PROSITE" id="PS51387"/>
    </source>
</evidence>
<evidence type="ECO:0000256" key="12">
    <source>
        <dbReference type="ARBA" id="ARBA00022984"/>
    </source>
</evidence>
<dbReference type="Gene3D" id="3.30.465.10">
    <property type="match status" value="1"/>
</dbReference>
<keyword evidence="14" id="KW-0131">Cell cycle</keyword>
<feature type="non-terminal residue" evidence="18">
    <location>
        <position position="233"/>
    </location>
</feature>
<dbReference type="AlphaFoldDB" id="T1B977"/>
<dbReference type="InterPro" id="IPR006094">
    <property type="entry name" value="Oxid_FAD_bind_N"/>
</dbReference>
<feature type="domain" description="FAD-binding PCMH-type" evidence="17">
    <location>
        <begin position="5"/>
        <end position="192"/>
    </location>
</feature>
<evidence type="ECO:0000256" key="1">
    <source>
        <dbReference type="ARBA" id="ARBA00001974"/>
    </source>
</evidence>
<dbReference type="PANTHER" id="PTHR21071:SF4">
    <property type="entry name" value="UDP-N-ACETYLENOLPYRUVOYLGLUCOSAMINE REDUCTASE"/>
    <property type="match status" value="1"/>
</dbReference>
<dbReference type="UniPathway" id="UPA00219"/>
<dbReference type="EC" id="1.3.1.98" evidence="5"/>
<reference evidence="18" key="2">
    <citation type="journal article" date="2014" name="ISME J.">
        <title>Microbial stratification in low pH oxic and suboxic macroscopic growths along an acid mine drainage.</title>
        <authorList>
            <person name="Mendez-Garcia C."/>
            <person name="Mesa V."/>
            <person name="Sprenger R.R."/>
            <person name="Richter M."/>
            <person name="Diez M.S."/>
            <person name="Solano J."/>
            <person name="Bargiela R."/>
            <person name="Golyshina O.V."/>
            <person name="Manteca A."/>
            <person name="Ramos J.L."/>
            <person name="Gallego J.R."/>
            <person name="Llorente I."/>
            <person name="Martins Dos Santos V.A."/>
            <person name="Jensen O.N."/>
            <person name="Pelaez A.I."/>
            <person name="Sanchez J."/>
            <person name="Ferrer M."/>
        </authorList>
    </citation>
    <scope>NUCLEOTIDE SEQUENCE</scope>
</reference>
<dbReference type="GO" id="GO:0009252">
    <property type="term" value="P:peptidoglycan biosynthetic process"/>
    <property type="evidence" value="ECO:0007669"/>
    <property type="project" value="UniProtKB-UniPathway"/>
</dbReference>
<evidence type="ECO:0000256" key="3">
    <source>
        <dbReference type="ARBA" id="ARBA00004496"/>
    </source>
</evidence>
<keyword evidence="9" id="KW-0274">FAD</keyword>
<evidence type="ECO:0000256" key="14">
    <source>
        <dbReference type="ARBA" id="ARBA00023306"/>
    </source>
</evidence>
<dbReference type="InterPro" id="IPR016166">
    <property type="entry name" value="FAD-bd_PCMH"/>
</dbReference>